<feature type="transmembrane region" description="Helical" evidence="10">
    <location>
        <begin position="77"/>
        <end position="98"/>
    </location>
</feature>
<dbReference type="AlphaFoldDB" id="A0A812TNT6"/>
<dbReference type="Proteomes" id="UP000601435">
    <property type="component" value="Unassembled WGS sequence"/>
</dbReference>
<dbReference type="Gene3D" id="1.25.40.10">
    <property type="entry name" value="Tetratricopeptide repeat domain"/>
    <property type="match status" value="1"/>
</dbReference>
<name>A0A812TNT6_9DINO</name>
<protein>
    <submittedName>
        <fullName evidence="11">VTI13 protein</fullName>
    </submittedName>
</protein>
<evidence type="ECO:0000256" key="1">
    <source>
        <dbReference type="ARBA" id="ARBA00004211"/>
    </source>
</evidence>
<dbReference type="GO" id="GO:0015031">
    <property type="term" value="P:protein transport"/>
    <property type="evidence" value="ECO:0007669"/>
    <property type="project" value="UniProtKB-KW"/>
</dbReference>
<organism evidence="11 12">
    <name type="scientific">Symbiodinium necroappetens</name>
    <dbReference type="NCBI Taxonomy" id="1628268"/>
    <lineage>
        <taxon>Eukaryota</taxon>
        <taxon>Sar</taxon>
        <taxon>Alveolata</taxon>
        <taxon>Dinophyceae</taxon>
        <taxon>Suessiales</taxon>
        <taxon>Symbiodiniaceae</taxon>
        <taxon>Symbiodinium</taxon>
    </lineage>
</organism>
<dbReference type="InterPro" id="IPR011990">
    <property type="entry name" value="TPR-like_helical_dom_sf"/>
</dbReference>
<dbReference type="OrthoDB" id="438234at2759"/>
<evidence type="ECO:0000313" key="12">
    <source>
        <dbReference type="Proteomes" id="UP000601435"/>
    </source>
</evidence>
<dbReference type="Pfam" id="PF12352">
    <property type="entry name" value="V-SNARE_C"/>
    <property type="match status" value="1"/>
</dbReference>
<evidence type="ECO:0000313" key="11">
    <source>
        <dbReference type="EMBL" id="CAE7544633.1"/>
    </source>
</evidence>
<evidence type="ECO:0000256" key="4">
    <source>
        <dbReference type="ARBA" id="ARBA00022692"/>
    </source>
</evidence>
<dbReference type="PANTHER" id="PTHR47908">
    <property type="match status" value="1"/>
</dbReference>
<dbReference type="Gene3D" id="1.20.5.110">
    <property type="match status" value="1"/>
</dbReference>
<evidence type="ECO:0000256" key="9">
    <source>
        <dbReference type="SAM" id="MobiDB-lite"/>
    </source>
</evidence>
<gene>
    <name evidence="11" type="primary">VTI13</name>
    <name evidence="11" type="ORF">SNEC2469_LOCUS15677</name>
</gene>
<dbReference type="PANTHER" id="PTHR47908:SF2">
    <property type="entry name" value="TETRATRICOPEPTIDE REPEAT (TPR)-LIKE SUPERFAMILY PROTEIN"/>
    <property type="match status" value="1"/>
</dbReference>
<feature type="transmembrane region" description="Helical" evidence="10">
    <location>
        <begin position="349"/>
        <end position="368"/>
    </location>
</feature>
<reference evidence="11" key="1">
    <citation type="submission" date="2021-02" db="EMBL/GenBank/DDBJ databases">
        <authorList>
            <person name="Dougan E. K."/>
            <person name="Rhodes N."/>
            <person name="Thang M."/>
            <person name="Chan C."/>
        </authorList>
    </citation>
    <scope>NUCLEOTIDE SEQUENCE</scope>
</reference>
<evidence type="ECO:0000256" key="7">
    <source>
        <dbReference type="ARBA" id="ARBA00023054"/>
    </source>
</evidence>
<comment type="caution">
    <text evidence="11">The sequence shown here is derived from an EMBL/GenBank/DDBJ whole genome shotgun (WGS) entry which is preliminary data.</text>
</comment>
<dbReference type="GO" id="GO:0009507">
    <property type="term" value="C:chloroplast"/>
    <property type="evidence" value="ECO:0007669"/>
    <property type="project" value="TreeGrafter"/>
</dbReference>
<keyword evidence="6 10" id="KW-1133">Transmembrane helix</keyword>
<dbReference type="FunFam" id="1.20.5.110:FF:000002">
    <property type="entry name" value="Vesicle transport through interaction with t-SNAREsB"/>
    <property type="match status" value="1"/>
</dbReference>
<evidence type="ECO:0000256" key="2">
    <source>
        <dbReference type="ARBA" id="ARBA00006108"/>
    </source>
</evidence>
<keyword evidence="8 10" id="KW-0472">Membrane</keyword>
<proteinExistence type="inferred from homology"/>
<sequence>MQPCSADMPRVLAAQLPSRGAVRQGHSRLGWKCAEPASWAALPLAAYPFPRPWPCLLRRRGVPRSASPGRREVLNKVLDLGLQGLLALSTVALFFIWAGSTAFQRGLVELSVQLFDAASSVGYPSALLWQRGISLYYAGRYEDGAAQFRKDADVNSSDTEEAVWAMLCEAQTFGFASAQQRMMRVGKDPRSIMRLVSELFEGAVDAKRQLEAMASVSPGDKDSFYSALYLGLFEESQGHDDTSLQWIRRSLDTRYAEGSFDYMVDAQRDSAQRLRAGARRLEDSRRTALEAFVALGEAESIGMDVMSELTDQRDALKRTKGHLHDVDDHLGTSKMFLSTMSRRIQGNQAMVWCLAIVLFIILVCLIYLKLQKLVAKRKERRQSLEMGAGAAGVRPGRGGRRGIPAVAMAWNAAEIREWATRECLSRRIAAKAEELEDLGGLKAITDSWLCANGVTLLPARSRALTAAKAALHPKKKAFRLGRRGVMFLEAQDAEVFQRRRPGRQCRQPEITDQVLEGRRPHRRVNRNKKESRPLNGLPQRIEEEETDAELGTGTAERPTVRDDEDMLYSEEDEYGDEFDEEEGDYMELDGPPPEVLDGWEKDEMAMALLANFQSEEFEGKKVMSFRDVAMLLEVLGLEREQFVAIFSGQGGMEDEFDDDFLDEEEEMMLKKQFERGYGGGGPGGGGRGRGGGGGGGGRGRQNHGGGGRGGGGGGRGRGRRP</sequence>
<dbReference type="CDD" id="cd15862">
    <property type="entry name" value="SNARE_Vti1"/>
    <property type="match status" value="1"/>
</dbReference>
<keyword evidence="7" id="KW-0175">Coiled coil</keyword>
<evidence type="ECO:0000256" key="3">
    <source>
        <dbReference type="ARBA" id="ARBA00022448"/>
    </source>
</evidence>
<feature type="compositionally biased region" description="Gly residues" evidence="9">
    <location>
        <begin position="676"/>
        <end position="715"/>
    </location>
</feature>
<evidence type="ECO:0000256" key="6">
    <source>
        <dbReference type="ARBA" id="ARBA00022989"/>
    </source>
</evidence>
<accession>A0A812TNT6</accession>
<evidence type="ECO:0000256" key="8">
    <source>
        <dbReference type="ARBA" id="ARBA00023136"/>
    </source>
</evidence>
<evidence type="ECO:0000256" key="5">
    <source>
        <dbReference type="ARBA" id="ARBA00022927"/>
    </source>
</evidence>
<keyword evidence="3" id="KW-0813">Transport</keyword>
<dbReference type="EMBL" id="CAJNJA010025519">
    <property type="protein sequence ID" value="CAE7544633.1"/>
    <property type="molecule type" value="Genomic_DNA"/>
</dbReference>
<comment type="subcellular location">
    <subcellularLocation>
        <location evidence="1">Membrane</location>
        <topology evidence="1">Single-pass type IV membrane protein</topology>
    </subcellularLocation>
</comment>
<keyword evidence="4 10" id="KW-0812">Transmembrane</keyword>
<dbReference type="SUPFAM" id="SSF58038">
    <property type="entry name" value="SNARE fusion complex"/>
    <property type="match status" value="1"/>
</dbReference>
<comment type="similarity">
    <text evidence="2">Belongs to the VTI1 family.</text>
</comment>
<keyword evidence="12" id="KW-1185">Reference proteome</keyword>
<feature type="region of interest" description="Disordered" evidence="9">
    <location>
        <begin position="671"/>
        <end position="721"/>
    </location>
</feature>
<keyword evidence="5" id="KW-0653">Protein transport</keyword>
<dbReference type="GO" id="GO:0016020">
    <property type="term" value="C:membrane"/>
    <property type="evidence" value="ECO:0007669"/>
    <property type="project" value="UniProtKB-SubCell"/>
</dbReference>
<evidence type="ECO:0000256" key="10">
    <source>
        <dbReference type="SAM" id="Phobius"/>
    </source>
</evidence>
<feature type="region of interest" description="Disordered" evidence="9">
    <location>
        <begin position="518"/>
        <end position="558"/>
    </location>
</feature>